<comment type="caution">
    <text evidence="1">The sequence shown here is derived from an EMBL/GenBank/DDBJ whole genome shotgun (WGS) entry which is preliminary data.</text>
</comment>
<keyword evidence="2" id="KW-1185">Reference proteome</keyword>
<accession>A0A545VX36</accession>
<evidence type="ECO:0000313" key="2">
    <source>
        <dbReference type="Proteomes" id="UP000315783"/>
    </source>
</evidence>
<dbReference type="AlphaFoldDB" id="A0A545VX36"/>
<organism evidence="1 2">
    <name type="scientific">Cordyceps javanica</name>
    <dbReference type="NCBI Taxonomy" id="43265"/>
    <lineage>
        <taxon>Eukaryota</taxon>
        <taxon>Fungi</taxon>
        <taxon>Dikarya</taxon>
        <taxon>Ascomycota</taxon>
        <taxon>Pezizomycotina</taxon>
        <taxon>Sordariomycetes</taxon>
        <taxon>Hypocreomycetidae</taxon>
        <taxon>Hypocreales</taxon>
        <taxon>Cordycipitaceae</taxon>
        <taxon>Cordyceps</taxon>
    </lineage>
</organism>
<reference evidence="1 2" key="1">
    <citation type="journal article" date="2019" name="Appl. Microbiol. Biotechnol.">
        <title>Genome sequence of Isaria javanica and comparative genome analysis insights into family S53 peptidase evolution in fungal entomopathogens.</title>
        <authorList>
            <person name="Lin R."/>
            <person name="Zhang X."/>
            <person name="Xin B."/>
            <person name="Zou M."/>
            <person name="Gao Y."/>
            <person name="Qin F."/>
            <person name="Hu Q."/>
            <person name="Xie B."/>
            <person name="Cheng X."/>
        </authorList>
    </citation>
    <scope>NUCLEOTIDE SEQUENCE [LARGE SCALE GENOMIC DNA]</scope>
    <source>
        <strain evidence="1 2">IJ1G</strain>
    </source>
</reference>
<protein>
    <submittedName>
        <fullName evidence="1">Uncharacterized protein</fullName>
    </submittedName>
</protein>
<sequence>MRDGRQDKASRNDTSSITMFEYKILGMAGGRKVSCTRPSRTTAESQVQRTLARRDQVQIVEDGPFKLIHDCQRKARLQQSLLEAAKTLWKMQFIDNIGRRCWRTRWIFHRAAANHDDAHD</sequence>
<dbReference type="Proteomes" id="UP000315783">
    <property type="component" value="Unassembled WGS sequence"/>
</dbReference>
<name>A0A545VX36_9HYPO</name>
<dbReference type="EMBL" id="SPUK01000010">
    <property type="protein sequence ID" value="TQV94376.1"/>
    <property type="molecule type" value="Genomic_DNA"/>
</dbReference>
<proteinExistence type="predicted"/>
<gene>
    <name evidence="1" type="ORF">IF1G_07255</name>
</gene>
<evidence type="ECO:0000313" key="1">
    <source>
        <dbReference type="EMBL" id="TQV94376.1"/>
    </source>
</evidence>